<dbReference type="Proteomes" id="UP000252519">
    <property type="component" value="Unassembled WGS sequence"/>
</dbReference>
<gene>
    <name evidence="1" type="ORF">ANCCAN_12053</name>
</gene>
<proteinExistence type="predicted"/>
<reference evidence="1 2" key="1">
    <citation type="submission" date="2014-10" db="EMBL/GenBank/DDBJ databases">
        <title>Draft genome of the hookworm Ancylostoma caninum.</title>
        <authorList>
            <person name="Mitreva M."/>
        </authorList>
    </citation>
    <scope>NUCLEOTIDE SEQUENCE [LARGE SCALE GENOMIC DNA]</scope>
    <source>
        <strain evidence="1 2">Baltimore</strain>
    </source>
</reference>
<dbReference type="AlphaFoldDB" id="A0A368GC89"/>
<protein>
    <submittedName>
        <fullName evidence="1">Uncharacterized protein</fullName>
    </submittedName>
</protein>
<dbReference type="OrthoDB" id="10384304at2759"/>
<evidence type="ECO:0000313" key="2">
    <source>
        <dbReference type="Proteomes" id="UP000252519"/>
    </source>
</evidence>
<dbReference type="EMBL" id="JOJR01000214">
    <property type="protein sequence ID" value="RCN42006.1"/>
    <property type="molecule type" value="Genomic_DNA"/>
</dbReference>
<comment type="caution">
    <text evidence="1">The sequence shown here is derived from an EMBL/GenBank/DDBJ whole genome shotgun (WGS) entry which is preliminary data.</text>
</comment>
<keyword evidence="2" id="KW-1185">Reference proteome</keyword>
<sequence>MLLFSAKARLQHGLVFTNLFSEFFGFIRSLFMCTMPTEKEDFEETEFGKDACSVIELPYSVPH</sequence>
<name>A0A368GC89_ANCCA</name>
<accession>A0A368GC89</accession>
<organism evidence="1 2">
    <name type="scientific">Ancylostoma caninum</name>
    <name type="common">Dog hookworm</name>
    <dbReference type="NCBI Taxonomy" id="29170"/>
    <lineage>
        <taxon>Eukaryota</taxon>
        <taxon>Metazoa</taxon>
        <taxon>Ecdysozoa</taxon>
        <taxon>Nematoda</taxon>
        <taxon>Chromadorea</taxon>
        <taxon>Rhabditida</taxon>
        <taxon>Rhabditina</taxon>
        <taxon>Rhabditomorpha</taxon>
        <taxon>Strongyloidea</taxon>
        <taxon>Ancylostomatidae</taxon>
        <taxon>Ancylostomatinae</taxon>
        <taxon>Ancylostoma</taxon>
    </lineage>
</organism>
<evidence type="ECO:0000313" key="1">
    <source>
        <dbReference type="EMBL" id="RCN42006.1"/>
    </source>
</evidence>